<feature type="transmembrane region" description="Helical" evidence="2">
    <location>
        <begin position="189"/>
        <end position="211"/>
    </location>
</feature>
<keyword evidence="2" id="KW-0472">Membrane</keyword>
<evidence type="ECO:0000313" key="3">
    <source>
        <dbReference type="EMBL" id="CRG85168.1"/>
    </source>
</evidence>
<proteinExistence type="predicted"/>
<sequence length="221" mass="26110">MKSNAIKNTSIYDTFCSHTSKGFITKDISTIKISHKKEKKYRLHFFIKFFIYAFLIWILQYSNNLGTCETWNYENNLKNVINLGVKRSLAENNDTIKQEKGLQQCYEQHDMTAINLELSNEQSKIEQNMDIEQENESETKKRNKKRKFNERTSDKCTNDLKTIPLILAFLMSLTSFTLSAIYLKHFVPIFQNYILILSSLSLIIFLIFLLYEEIKMKLKNK</sequence>
<protein>
    <submittedName>
        <fullName evidence="3">Fam-h protein</fullName>
    </submittedName>
</protein>
<evidence type="ECO:0000256" key="1">
    <source>
        <dbReference type="SAM" id="MobiDB-lite"/>
    </source>
</evidence>
<dbReference type="AlphaFoldDB" id="A0A1J1GKJ0"/>
<feature type="transmembrane region" description="Helical" evidence="2">
    <location>
        <begin position="41"/>
        <end position="59"/>
    </location>
</feature>
<evidence type="ECO:0000313" key="4">
    <source>
        <dbReference type="Proteomes" id="UP000220158"/>
    </source>
</evidence>
<keyword evidence="4" id="KW-1185">Reference proteome</keyword>
<feature type="region of interest" description="Disordered" evidence="1">
    <location>
        <begin position="130"/>
        <end position="151"/>
    </location>
</feature>
<accession>A0A1J1GKJ0</accession>
<keyword evidence="2" id="KW-0812">Transmembrane</keyword>
<name>A0A1J1GKJ0_PLARL</name>
<evidence type="ECO:0000256" key="2">
    <source>
        <dbReference type="SAM" id="Phobius"/>
    </source>
</evidence>
<gene>
    <name evidence="3" type="ORF">PRELSG_0005900</name>
</gene>
<dbReference type="EMBL" id="CVMU01000365">
    <property type="protein sequence ID" value="CRG85168.1"/>
    <property type="molecule type" value="Genomic_DNA"/>
</dbReference>
<feature type="transmembrane region" description="Helical" evidence="2">
    <location>
        <begin position="163"/>
        <end position="183"/>
    </location>
</feature>
<organism evidence="3 4">
    <name type="scientific">Plasmodium relictum</name>
    <dbReference type="NCBI Taxonomy" id="85471"/>
    <lineage>
        <taxon>Eukaryota</taxon>
        <taxon>Sar</taxon>
        <taxon>Alveolata</taxon>
        <taxon>Apicomplexa</taxon>
        <taxon>Aconoidasida</taxon>
        <taxon>Haemosporida</taxon>
        <taxon>Plasmodiidae</taxon>
        <taxon>Plasmodium</taxon>
        <taxon>Plasmodium (Haemamoeba)</taxon>
    </lineage>
</organism>
<dbReference type="VEuPathDB" id="PlasmoDB:PRELSG_0005900"/>
<dbReference type="RefSeq" id="XP_028531248.1">
    <property type="nucleotide sequence ID" value="XM_028676623.1"/>
</dbReference>
<dbReference type="GeneID" id="39733970"/>
<dbReference type="KEGG" id="prel:PRELSG_0005900"/>
<dbReference type="Proteomes" id="UP000220158">
    <property type="component" value="Unassembled WGS sequence"/>
</dbReference>
<reference evidence="3 4" key="1">
    <citation type="submission" date="2015-04" db="EMBL/GenBank/DDBJ databases">
        <authorList>
            <consortium name="Pathogen Informatics"/>
        </authorList>
    </citation>
    <scope>NUCLEOTIDE SEQUENCE [LARGE SCALE GENOMIC DNA]</scope>
    <source>
        <strain evidence="3 4">SGS1</strain>
    </source>
</reference>
<keyword evidence="2" id="KW-1133">Transmembrane helix</keyword>